<feature type="compositionally biased region" description="Polar residues" evidence="1">
    <location>
        <begin position="289"/>
        <end position="298"/>
    </location>
</feature>
<dbReference type="Proteomes" id="UP000664521">
    <property type="component" value="Unassembled WGS sequence"/>
</dbReference>
<organism evidence="2 3">
    <name type="scientific">Heterodermia speciosa</name>
    <dbReference type="NCBI Taxonomy" id="116794"/>
    <lineage>
        <taxon>Eukaryota</taxon>
        <taxon>Fungi</taxon>
        <taxon>Dikarya</taxon>
        <taxon>Ascomycota</taxon>
        <taxon>Pezizomycotina</taxon>
        <taxon>Lecanoromycetes</taxon>
        <taxon>OSLEUM clade</taxon>
        <taxon>Lecanoromycetidae</taxon>
        <taxon>Caliciales</taxon>
        <taxon>Physciaceae</taxon>
        <taxon>Heterodermia</taxon>
    </lineage>
</organism>
<proteinExistence type="predicted"/>
<evidence type="ECO:0000313" key="3">
    <source>
        <dbReference type="Proteomes" id="UP000664521"/>
    </source>
</evidence>
<dbReference type="OrthoDB" id="5351431at2759"/>
<keyword evidence="3" id="KW-1185">Reference proteome</keyword>
<dbReference type="AlphaFoldDB" id="A0A8H3G2S2"/>
<name>A0A8H3G2S2_9LECA</name>
<gene>
    <name evidence="2" type="ORF">HETSPECPRED_009812</name>
</gene>
<accession>A0A8H3G2S2</accession>
<sequence>MLEDNVLCRQYNTDPLNAATANTDEKIIVTSLCGEYPQGLGYECTEAGQLHVIHPFTSLYTDHLDSEYLQELCQQHCFCPDIAPDVPEQLVPERPKQCVANGVEDADGTQDAAPAECTGTNYRDPRSPYYILCSRIYGFPKAKDCISAYRQMGRRIGHLIDDREFIGDGFSPAYGNYTQERTPQFFASRNCNISIDTRLASAESGPRSDLENGSYLWGRAYAIRKKCVEPLGMGGWAVAGEKSMDLGVYLFHPSSQFAALTNHRHSCGLDEDDEQAHAECNHPSRRTHSSAAPSQTNP</sequence>
<feature type="region of interest" description="Disordered" evidence="1">
    <location>
        <begin position="273"/>
        <end position="298"/>
    </location>
</feature>
<evidence type="ECO:0000313" key="2">
    <source>
        <dbReference type="EMBL" id="CAF9935509.1"/>
    </source>
</evidence>
<protein>
    <submittedName>
        <fullName evidence="2">Uncharacterized protein</fullName>
    </submittedName>
</protein>
<comment type="caution">
    <text evidence="2">The sequence shown here is derived from an EMBL/GenBank/DDBJ whole genome shotgun (WGS) entry which is preliminary data.</text>
</comment>
<dbReference type="EMBL" id="CAJPDS010000083">
    <property type="protein sequence ID" value="CAF9935509.1"/>
    <property type="molecule type" value="Genomic_DNA"/>
</dbReference>
<reference evidence="2" key="1">
    <citation type="submission" date="2021-03" db="EMBL/GenBank/DDBJ databases">
        <authorList>
            <person name="Tagirdzhanova G."/>
        </authorList>
    </citation>
    <scope>NUCLEOTIDE SEQUENCE</scope>
</reference>
<evidence type="ECO:0000256" key="1">
    <source>
        <dbReference type="SAM" id="MobiDB-lite"/>
    </source>
</evidence>